<dbReference type="PANTHER" id="PTHR18901:SF38">
    <property type="entry name" value="PSEUDOURIDINE-5'-PHOSPHATASE"/>
    <property type="match status" value="1"/>
</dbReference>
<dbReference type="InterPro" id="IPR023198">
    <property type="entry name" value="PGP-like_dom2"/>
</dbReference>
<comment type="caution">
    <text evidence="1">The sequence shown here is derived from an EMBL/GenBank/DDBJ whole genome shotgun (WGS) entry which is preliminary data.</text>
</comment>
<dbReference type="CDD" id="cd07505">
    <property type="entry name" value="HAD_BPGM-like"/>
    <property type="match status" value="1"/>
</dbReference>
<gene>
    <name evidence="1" type="ORF">GCM10010991_21140</name>
</gene>
<accession>A0A918DCQ1</accession>
<sequence>MFDAVIFDLDGTLVDTEAVALDLGRRCLMSMGHEPDDQVFHQMIGKDGPTSDAILVAAYPGLDLPAFDRLWRGGFESAIENHLPLKPGVHDLIARIAQPMALCTSSRRDSALRKLALAGLETAFRQVVALEDVQRAKPHPEPYLTTAARLGVAPARCVVFEDSETGAAAARAAGCIVVQVPDILPATGDHAHHVAPTLLDGARLCGLIG</sequence>
<proteinExistence type="predicted"/>
<dbReference type="SFLD" id="SFLDS00003">
    <property type="entry name" value="Haloacid_Dehalogenase"/>
    <property type="match status" value="1"/>
</dbReference>
<dbReference type="PANTHER" id="PTHR18901">
    <property type="entry name" value="2-DEOXYGLUCOSE-6-PHOSPHATE PHOSPHATASE 2"/>
    <property type="match status" value="1"/>
</dbReference>
<dbReference type="SFLD" id="SFLDG01129">
    <property type="entry name" value="C1.5:_HAD__Beta-PGM__Phosphata"/>
    <property type="match status" value="1"/>
</dbReference>
<dbReference type="PRINTS" id="PR00413">
    <property type="entry name" value="HADHALOGNASE"/>
</dbReference>
<dbReference type="Gene3D" id="1.10.150.240">
    <property type="entry name" value="Putative phosphatase, domain 2"/>
    <property type="match status" value="1"/>
</dbReference>
<dbReference type="Pfam" id="PF00702">
    <property type="entry name" value="Hydrolase"/>
    <property type="match status" value="1"/>
</dbReference>
<dbReference type="RefSeq" id="WP_158635582.1">
    <property type="nucleotide sequence ID" value="NZ_BMLP01000003.1"/>
</dbReference>
<dbReference type="InterPro" id="IPR023214">
    <property type="entry name" value="HAD_sf"/>
</dbReference>
<evidence type="ECO:0000313" key="1">
    <source>
        <dbReference type="EMBL" id="GGO32851.1"/>
    </source>
</evidence>
<protein>
    <submittedName>
        <fullName evidence="1">Haloacid dehalogenase</fullName>
    </submittedName>
</protein>
<dbReference type="InterPro" id="IPR006439">
    <property type="entry name" value="HAD-SF_hydro_IA"/>
</dbReference>
<dbReference type="Proteomes" id="UP000598196">
    <property type="component" value="Unassembled WGS sequence"/>
</dbReference>
<dbReference type="EMBL" id="BMLP01000003">
    <property type="protein sequence ID" value="GGO32851.1"/>
    <property type="molecule type" value="Genomic_DNA"/>
</dbReference>
<dbReference type="NCBIfam" id="TIGR01509">
    <property type="entry name" value="HAD-SF-IA-v3"/>
    <property type="match status" value="1"/>
</dbReference>
<dbReference type="OrthoDB" id="9782449at2"/>
<reference evidence="1 2" key="1">
    <citation type="journal article" date="2014" name="Int. J. Syst. Evol. Microbiol.">
        <title>Complete genome sequence of Corynebacterium casei LMG S-19264T (=DSM 44701T), isolated from a smear-ripened cheese.</title>
        <authorList>
            <consortium name="US DOE Joint Genome Institute (JGI-PGF)"/>
            <person name="Walter F."/>
            <person name="Albersmeier A."/>
            <person name="Kalinowski J."/>
            <person name="Ruckert C."/>
        </authorList>
    </citation>
    <scope>NUCLEOTIDE SEQUENCE [LARGE SCALE GENOMIC DNA]</scope>
    <source>
        <strain evidence="1 2">CGMCC 1.7029</strain>
    </source>
</reference>
<dbReference type="Gene3D" id="3.40.50.1000">
    <property type="entry name" value="HAD superfamily/HAD-like"/>
    <property type="match status" value="1"/>
</dbReference>
<dbReference type="InterPro" id="IPR036412">
    <property type="entry name" value="HAD-like_sf"/>
</dbReference>
<keyword evidence="2" id="KW-1185">Reference proteome</keyword>
<dbReference type="AlphaFoldDB" id="A0A918DCQ1"/>
<organism evidence="1 2">
    <name type="scientific">Gemmobacter aquaticus</name>
    <dbReference type="NCBI Taxonomy" id="490185"/>
    <lineage>
        <taxon>Bacteria</taxon>
        <taxon>Pseudomonadati</taxon>
        <taxon>Pseudomonadota</taxon>
        <taxon>Alphaproteobacteria</taxon>
        <taxon>Rhodobacterales</taxon>
        <taxon>Paracoccaceae</taxon>
        <taxon>Gemmobacter</taxon>
    </lineage>
</organism>
<evidence type="ECO:0000313" key="2">
    <source>
        <dbReference type="Proteomes" id="UP000598196"/>
    </source>
</evidence>
<dbReference type="SUPFAM" id="SSF56784">
    <property type="entry name" value="HAD-like"/>
    <property type="match status" value="1"/>
</dbReference>
<name>A0A918DCQ1_9RHOB</name>